<proteinExistence type="predicted"/>
<sequence>MKLSMLEKCINYCSRLFTSITPSPYIYAPIKHITDIELPPNGSLELVDPILSADLLFFTTQPFCLKHLNIYLPTIQLHHCEDILRLCPYLWSLTITTDSIPDFETLLFCCEPGTHLRLIYKKPQTLSTLEDSIKIAKKFTHAFIEGIGFCSNLQCDFRFQIRNGTAYAWLPDIKPT</sequence>
<evidence type="ECO:0000313" key="2">
    <source>
        <dbReference type="WBParaSite" id="PDA_v2.g10544.t1"/>
    </source>
</evidence>
<accession>A0A914NYK1</accession>
<keyword evidence="1" id="KW-1185">Reference proteome</keyword>
<dbReference type="WBParaSite" id="PDA_v2.g10544.t1">
    <property type="protein sequence ID" value="PDA_v2.g10544.t1"/>
    <property type="gene ID" value="PDA_v2.g10544"/>
</dbReference>
<organism evidence="1 2">
    <name type="scientific">Panagrolaimus davidi</name>
    <dbReference type="NCBI Taxonomy" id="227884"/>
    <lineage>
        <taxon>Eukaryota</taxon>
        <taxon>Metazoa</taxon>
        <taxon>Ecdysozoa</taxon>
        <taxon>Nematoda</taxon>
        <taxon>Chromadorea</taxon>
        <taxon>Rhabditida</taxon>
        <taxon>Tylenchina</taxon>
        <taxon>Panagrolaimomorpha</taxon>
        <taxon>Panagrolaimoidea</taxon>
        <taxon>Panagrolaimidae</taxon>
        <taxon>Panagrolaimus</taxon>
    </lineage>
</organism>
<reference evidence="2" key="1">
    <citation type="submission" date="2022-11" db="UniProtKB">
        <authorList>
            <consortium name="WormBaseParasite"/>
        </authorList>
    </citation>
    <scope>IDENTIFICATION</scope>
</reference>
<protein>
    <submittedName>
        <fullName evidence="2">Uncharacterized protein</fullName>
    </submittedName>
</protein>
<dbReference type="AlphaFoldDB" id="A0A914NYK1"/>
<dbReference type="Proteomes" id="UP000887578">
    <property type="component" value="Unplaced"/>
</dbReference>
<evidence type="ECO:0000313" key="1">
    <source>
        <dbReference type="Proteomes" id="UP000887578"/>
    </source>
</evidence>
<name>A0A914NYK1_9BILA</name>